<keyword evidence="4" id="KW-0597">Phosphoprotein</keyword>
<evidence type="ECO:0000256" key="4">
    <source>
        <dbReference type="ARBA" id="ARBA00022553"/>
    </source>
</evidence>
<feature type="transmembrane region" description="Helical" evidence="16">
    <location>
        <begin position="141"/>
        <end position="161"/>
    </location>
</feature>
<protein>
    <recommendedName>
        <fullName evidence="14">sn-1-specific diacylglycerol lipase</fullName>
        <ecNumber evidence="14">3.1.1.116</ecNumber>
    </recommendedName>
</protein>
<dbReference type="Pfam" id="PF01764">
    <property type="entry name" value="Lipase_3"/>
    <property type="match status" value="1"/>
</dbReference>
<dbReference type="Proteomes" id="UP001642540">
    <property type="component" value="Unassembled WGS sequence"/>
</dbReference>
<evidence type="ECO:0000256" key="15">
    <source>
        <dbReference type="SAM" id="MobiDB-lite"/>
    </source>
</evidence>
<evidence type="ECO:0000313" key="18">
    <source>
        <dbReference type="EMBL" id="CAL8111086.1"/>
    </source>
</evidence>
<evidence type="ECO:0000256" key="6">
    <source>
        <dbReference type="ARBA" id="ARBA00022723"/>
    </source>
</evidence>
<accession>A0ABP1QZ34</accession>
<evidence type="ECO:0000256" key="8">
    <source>
        <dbReference type="ARBA" id="ARBA00022837"/>
    </source>
</evidence>
<organism evidence="18 19">
    <name type="scientific">Orchesella dallaii</name>
    <dbReference type="NCBI Taxonomy" id="48710"/>
    <lineage>
        <taxon>Eukaryota</taxon>
        <taxon>Metazoa</taxon>
        <taxon>Ecdysozoa</taxon>
        <taxon>Arthropoda</taxon>
        <taxon>Hexapoda</taxon>
        <taxon>Collembola</taxon>
        <taxon>Entomobryomorpha</taxon>
        <taxon>Entomobryoidea</taxon>
        <taxon>Orchesellidae</taxon>
        <taxon>Orchesellinae</taxon>
        <taxon>Orchesella</taxon>
    </lineage>
</organism>
<feature type="transmembrane region" description="Helical" evidence="16">
    <location>
        <begin position="211"/>
        <end position="237"/>
    </location>
</feature>
<evidence type="ECO:0000259" key="17">
    <source>
        <dbReference type="Pfam" id="PF01764"/>
    </source>
</evidence>
<comment type="cofactor">
    <cofactor evidence="1">
        <name>Ca(2+)</name>
        <dbReference type="ChEBI" id="CHEBI:29108"/>
    </cofactor>
</comment>
<evidence type="ECO:0000256" key="7">
    <source>
        <dbReference type="ARBA" id="ARBA00022801"/>
    </source>
</evidence>
<dbReference type="EMBL" id="CAXLJM020000046">
    <property type="protein sequence ID" value="CAL8111086.1"/>
    <property type="molecule type" value="Genomic_DNA"/>
</dbReference>
<evidence type="ECO:0000256" key="16">
    <source>
        <dbReference type="SAM" id="Phobius"/>
    </source>
</evidence>
<dbReference type="InterPro" id="IPR002921">
    <property type="entry name" value="Fungal_lipase-type"/>
</dbReference>
<gene>
    <name evidence="18" type="ORF">ODALV1_LOCUS14714</name>
</gene>
<evidence type="ECO:0000256" key="5">
    <source>
        <dbReference type="ARBA" id="ARBA00022692"/>
    </source>
</evidence>
<dbReference type="SUPFAM" id="SSF53474">
    <property type="entry name" value="alpha/beta-Hydrolases"/>
    <property type="match status" value="1"/>
</dbReference>
<keyword evidence="12 16" id="KW-0472">Membrane</keyword>
<keyword evidence="5 16" id="KW-0812">Transmembrane</keyword>
<reference evidence="18 19" key="1">
    <citation type="submission" date="2024-08" db="EMBL/GenBank/DDBJ databases">
        <authorList>
            <person name="Cucini C."/>
            <person name="Frati F."/>
        </authorList>
    </citation>
    <scope>NUCLEOTIDE SEQUENCE [LARGE SCALE GENOMIC DNA]</scope>
</reference>
<keyword evidence="9" id="KW-0442">Lipid degradation</keyword>
<feature type="transmembrane region" description="Helical" evidence="16">
    <location>
        <begin position="18"/>
        <end position="41"/>
    </location>
</feature>
<dbReference type="CDD" id="cd00519">
    <property type="entry name" value="Lipase_3"/>
    <property type="match status" value="1"/>
</dbReference>
<proteinExistence type="predicted"/>
<feature type="domain" description="Fungal lipase-type" evidence="17">
    <location>
        <begin position="388"/>
        <end position="522"/>
    </location>
</feature>
<evidence type="ECO:0000256" key="9">
    <source>
        <dbReference type="ARBA" id="ARBA00022963"/>
    </source>
</evidence>
<keyword evidence="19" id="KW-1185">Reference proteome</keyword>
<keyword evidence="6" id="KW-0479">Metal-binding</keyword>
<comment type="catalytic activity">
    <reaction evidence="13">
        <text>a 1,2-diacyl-sn-glycerol + H2O = a 2-acylglycerol + a fatty acid + H(+)</text>
        <dbReference type="Rhea" id="RHEA:33275"/>
        <dbReference type="ChEBI" id="CHEBI:15377"/>
        <dbReference type="ChEBI" id="CHEBI:15378"/>
        <dbReference type="ChEBI" id="CHEBI:17389"/>
        <dbReference type="ChEBI" id="CHEBI:17815"/>
        <dbReference type="ChEBI" id="CHEBI:28868"/>
        <dbReference type="EC" id="3.1.1.116"/>
    </reaction>
    <physiologicalReaction direction="left-to-right" evidence="13">
        <dbReference type="Rhea" id="RHEA:33276"/>
    </physiologicalReaction>
</comment>
<dbReference type="EC" id="3.1.1.116" evidence="14"/>
<evidence type="ECO:0000256" key="2">
    <source>
        <dbReference type="ARBA" id="ARBA00004651"/>
    </source>
</evidence>
<evidence type="ECO:0000313" key="19">
    <source>
        <dbReference type="Proteomes" id="UP001642540"/>
    </source>
</evidence>
<evidence type="ECO:0000256" key="14">
    <source>
        <dbReference type="ARBA" id="ARBA00026104"/>
    </source>
</evidence>
<feature type="transmembrane region" description="Helical" evidence="16">
    <location>
        <begin position="61"/>
        <end position="80"/>
    </location>
</feature>
<evidence type="ECO:0000256" key="10">
    <source>
        <dbReference type="ARBA" id="ARBA00022989"/>
    </source>
</evidence>
<dbReference type="PANTHER" id="PTHR45792:SF8">
    <property type="entry name" value="DIACYLGLYCEROL LIPASE-ALPHA"/>
    <property type="match status" value="1"/>
</dbReference>
<keyword evidence="7" id="KW-0378">Hydrolase</keyword>
<keyword evidence="3" id="KW-1003">Cell membrane</keyword>
<dbReference type="PANTHER" id="PTHR45792">
    <property type="entry name" value="DIACYLGLYCEROL LIPASE HOMOLOG-RELATED"/>
    <property type="match status" value="1"/>
</dbReference>
<evidence type="ECO:0000256" key="11">
    <source>
        <dbReference type="ARBA" id="ARBA00023098"/>
    </source>
</evidence>
<name>A0ABP1QZ34_9HEXA</name>
<dbReference type="Gene3D" id="3.40.50.1820">
    <property type="entry name" value="alpha/beta hydrolase"/>
    <property type="match status" value="1"/>
</dbReference>
<dbReference type="InterPro" id="IPR029058">
    <property type="entry name" value="AB_hydrolase_fold"/>
</dbReference>
<keyword evidence="8" id="KW-0106">Calcium</keyword>
<comment type="subcellular location">
    <subcellularLocation>
        <location evidence="2">Cell membrane</location>
        <topology evidence="2">Multi-pass membrane protein</topology>
    </subcellularLocation>
</comment>
<comment type="caution">
    <text evidence="18">The sequence shown here is derived from an EMBL/GenBank/DDBJ whole genome shotgun (WGS) entry which is preliminary data.</text>
</comment>
<keyword evidence="10 16" id="KW-1133">Transmembrane helix</keyword>
<evidence type="ECO:0000256" key="1">
    <source>
        <dbReference type="ARBA" id="ARBA00001913"/>
    </source>
</evidence>
<feature type="region of interest" description="Disordered" evidence="15">
    <location>
        <begin position="736"/>
        <end position="761"/>
    </location>
</feature>
<evidence type="ECO:0000256" key="12">
    <source>
        <dbReference type="ARBA" id="ARBA00023136"/>
    </source>
</evidence>
<feature type="transmembrane region" description="Helical" evidence="16">
    <location>
        <begin position="101"/>
        <end position="121"/>
    </location>
</feature>
<evidence type="ECO:0000256" key="3">
    <source>
        <dbReference type="ARBA" id="ARBA00022475"/>
    </source>
</evidence>
<sequence>MPALQAFGRRWHVGSDDFVLPGICDLIIRISWFIATAVVYWKSNEDLDGVGCDGGTLIKQFLYGIFGILQLIIFADIALVHNSKAGSIMETEKRKWVPLCLYFRTLLAVAELVWNIIGTYWLSQEILTCAQAPGAENLVQGLIICNWLLVAFTLVLFPVMFDSLGRREFDLSPDVFADHKLATCWNRRWRFLCLVWWTKNKDVQATFRDMGYYMAAAFESSDLTLSDVICGLILLFLKHRETKKRQNELQSVSVEKILEAEEESDQISIQSNNNRDGIEWPKTEEWNNLGLIHHFYQYAVASYTWGAILCTSSNPLWSLWKDAFCCGCIRKKRWDADIEGDNCCFLNTGSANDAIKLENTEILYCSFHDKVFQTPFFVALDHTEKAIVVAIRGTMSRVDVVTDINVRPESLARFGYPESYRVHKGMLMNALKVLEKIEELQIIPNLLRSHPDYKIVTTGTSLGSASATLLSMIYKQQFPNVDVKCFAYSPSGALMNLETAKFCESFVTSVIYGDDFVARLAVKSIERLKYDVVSILRECRTPKYQILLGGLYCLCGGRPKVTFSPDMDSLRRESRQELISAYGFDFAEINVVPMKGEKRPFYLSAETELTTHKPKCKKASRAQTPGAAPPLPHKLLPFELMYPPGKILHVTETSAFRSGRRAKNDSKPRWNIRWADRQEFREIIITSRMMMDHVPFRPNKALLDLTRRWRQSSDDRNDAQLRDPVIISDIIISSSKSNSSISSPVPIDDLVLSSVPSNKPS</sequence>
<evidence type="ECO:0000256" key="13">
    <source>
        <dbReference type="ARBA" id="ARBA00024531"/>
    </source>
</evidence>
<keyword evidence="11" id="KW-0443">Lipid metabolism</keyword>
<dbReference type="InterPro" id="IPR052214">
    <property type="entry name" value="DAG_Lipase-Related"/>
</dbReference>